<dbReference type="AlphaFoldDB" id="A0A2U8W376"/>
<gene>
    <name evidence="6" type="ORF">DK389_08430</name>
</gene>
<protein>
    <submittedName>
        <fullName evidence="6">Uncharacterized protein</fullName>
    </submittedName>
</protein>
<evidence type="ECO:0000313" key="6">
    <source>
        <dbReference type="EMBL" id="AWN40553.1"/>
    </source>
</evidence>
<dbReference type="InterPro" id="IPR003715">
    <property type="entry name" value="Poly_export_N"/>
</dbReference>
<feature type="signal peptide" evidence="2">
    <location>
        <begin position="1"/>
        <end position="34"/>
    </location>
</feature>
<dbReference type="Proteomes" id="UP000245926">
    <property type="component" value="Chromosome"/>
</dbReference>
<dbReference type="Gene3D" id="3.30.1950.10">
    <property type="entry name" value="wza like domain"/>
    <property type="match status" value="1"/>
</dbReference>
<dbReference type="GO" id="GO:0015159">
    <property type="term" value="F:polysaccharide transmembrane transporter activity"/>
    <property type="evidence" value="ECO:0007669"/>
    <property type="project" value="InterPro"/>
</dbReference>
<dbReference type="EMBL" id="CP029550">
    <property type="protein sequence ID" value="AWN40553.1"/>
    <property type="molecule type" value="Genomic_DNA"/>
</dbReference>
<dbReference type="InterPro" id="IPR049712">
    <property type="entry name" value="Poly_export"/>
</dbReference>
<evidence type="ECO:0000256" key="1">
    <source>
        <dbReference type="ARBA" id="ARBA00022729"/>
    </source>
</evidence>
<keyword evidence="1 2" id="KW-0732">Signal</keyword>
<evidence type="ECO:0000313" key="7">
    <source>
        <dbReference type="Proteomes" id="UP000245926"/>
    </source>
</evidence>
<dbReference type="InterPro" id="IPR019554">
    <property type="entry name" value="Soluble_ligand-bd"/>
</dbReference>
<dbReference type="KEGG" id="mets:DK389_08430"/>
<name>A0A2U8W376_9HYPH</name>
<dbReference type="InterPro" id="IPR058781">
    <property type="entry name" value="HH_AprE-like"/>
</dbReference>
<feature type="domain" description="Soluble ligand binding" evidence="4">
    <location>
        <begin position="126"/>
        <end position="155"/>
    </location>
</feature>
<proteinExistence type="predicted"/>
<dbReference type="RefSeq" id="WP_109888796.1">
    <property type="nucleotide sequence ID" value="NZ_CP029550.1"/>
</dbReference>
<accession>A0A2U8W376</accession>
<dbReference type="OrthoDB" id="9798876at2"/>
<organism evidence="6 7">
    <name type="scientific">Methylobacterium durans</name>
    <dbReference type="NCBI Taxonomy" id="2202825"/>
    <lineage>
        <taxon>Bacteria</taxon>
        <taxon>Pseudomonadati</taxon>
        <taxon>Pseudomonadota</taxon>
        <taxon>Alphaproteobacteria</taxon>
        <taxon>Hyphomicrobiales</taxon>
        <taxon>Methylobacteriaceae</taxon>
        <taxon>Methylobacterium</taxon>
    </lineage>
</organism>
<feature type="domain" description="Polysaccharide export protein N-terminal" evidence="3">
    <location>
        <begin position="32"/>
        <end position="94"/>
    </location>
</feature>
<dbReference type="Pfam" id="PF10531">
    <property type="entry name" value="SLBB"/>
    <property type="match status" value="1"/>
</dbReference>
<evidence type="ECO:0000259" key="5">
    <source>
        <dbReference type="Pfam" id="PF25994"/>
    </source>
</evidence>
<dbReference type="PANTHER" id="PTHR33619:SF3">
    <property type="entry name" value="POLYSACCHARIDE EXPORT PROTEIN GFCE-RELATED"/>
    <property type="match status" value="1"/>
</dbReference>
<evidence type="ECO:0000259" key="3">
    <source>
        <dbReference type="Pfam" id="PF02563"/>
    </source>
</evidence>
<keyword evidence="7" id="KW-1185">Reference proteome</keyword>
<evidence type="ECO:0000259" key="4">
    <source>
        <dbReference type="Pfam" id="PF10531"/>
    </source>
</evidence>
<feature type="chain" id="PRO_5016111951" evidence="2">
    <location>
        <begin position="35"/>
        <end position="430"/>
    </location>
</feature>
<sequence>MGAPMSRRSLRARSLAYRIFLASILGAASGSASAEYVVDSGDVIEVSVFGINDLRQRGAVNVDGELSVPMVGHLKVAGRTLSDIRSTIQSLLGSKEFRHRAADGREDIALRPEQISVDIIEYRPLFVSGDVSRPGSQTYRPKMTVRAAIALAGGFDAMRFRIKDPFLEAVDLRAEYQTLWTDFARERAQRWRVQAELDGKPQEDLNIAIQPVPKDVLDEIARSTQNQKKSDDTTYQNELSFLRRMQQEADKHLVLSIEQQMRDQEAERIENDNMDKTKDLYQKSIVPANRLVEQQRLSILAATRVLQTSTQVAQSRKDREDANRRIGRLDDERRTNLLAKLQESTIKLDAIRNKIQAVGEKLVYTGVVRSQLVHGPSSKPEITIYRKNDQGISQSIAADEDAELMPGDVVDVRLRAASDVDKLVRGANGQ</sequence>
<dbReference type="Gene3D" id="3.10.560.10">
    <property type="entry name" value="Outer membrane lipoprotein wza domain like"/>
    <property type="match status" value="1"/>
</dbReference>
<dbReference type="Pfam" id="PF02563">
    <property type="entry name" value="Poly_export"/>
    <property type="match status" value="1"/>
</dbReference>
<feature type="domain" description="AprE-like long alpha-helical hairpin" evidence="5">
    <location>
        <begin position="173"/>
        <end position="359"/>
    </location>
</feature>
<dbReference type="PANTHER" id="PTHR33619">
    <property type="entry name" value="POLYSACCHARIDE EXPORT PROTEIN GFCE-RELATED"/>
    <property type="match status" value="1"/>
</dbReference>
<evidence type="ECO:0000256" key="2">
    <source>
        <dbReference type="SAM" id="SignalP"/>
    </source>
</evidence>
<reference evidence="7" key="1">
    <citation type="submission" date="2018-05" db="EMBL/GenBank/DDBJ databases">
        <title>Complete Genome Sequence of Methylobacterium sp. 17SD2-17.</title>
        <authorList>
            <person name="Srinivasan S."/>
        </authorList>
    </citation>
    <scope>NUCLEOTIDE SEQUENCE [LARGE SCALE GENOMIC DNA]</scope>
    <source>
        <strain evidence="7">17SD2-17</strain>
    </source>
</reference>
<dbReference type="Pfam" id="PF25994">
    <property type="entry name" value="HH_AprE"/>
    <property type="match status" value="1"/>
</dbReference>